<keyword evidence="8" id="KW-1185">Reference proteome</keyword>
<dbReference type="CDD" id="cd02440">
    <property type="entry name" value="AdoMet_MTases"/>
    <property type="match status" value="1"/>
</dbReference>
<evidence type="ECO:0000259" key="6">
    <source>
        <dbReference type="Pfam" id="PF25371"/>
    </source>
</evidence>
<evidence type="ECO:0000256" key="3">
    <source>
        <dbReference type="ARBA" id="ARBA00022679"/>
    </source>
</evidence>
<dbReference type="InterPro" id="IPR057206">
    <property type="entry name" value="DUF7884"/>
</dbReference>
<dbReference type="AlphaFoldDB" id="F2NNL9"/>
<dbReference type="PANTHER" id="PTHR43667:SF1">
    <property type="entry name" value="CYCLOPROPANE-FATTY-ACYL-PHOSPHOLIPID SYNTHASE"/>
    <property type="match status" value="1"/>
</dbReference>
<comment type="similarity">
    <text evidence="1">Belongs to the CFA/CMAS family.</text>
</comment>
<feature type="domain" description="DUF7884" evidence="6">
    <location>
        <begin position="27"/>
        <end position="92"/>
    </location>
</feature>
<dbReference type="EC" id="2.1.1.79" evidence="7"/>
<dbReference type="GO" id="GO:0032259">
    <property type="term" value="P:methylation"/>
    <property type="evidence" value="ECO:0007669"/>
    <property type="project" value="UniProtKB-KW"/>
</dbReference>
<evidence type="ECO:0000256" key="2">
    <source>
        <dbReference type="ARBA" id="ARBA00022603"/>
    </source>
</evidence>
<dbReference type="GO" id="GO:0008610">
    <property type="term" value="P:lipid biosynthetic process"/>
    <property type="evidence" value="ECO:0007669"/>
    <property type="project" value="InterPro"/>
</dbReference>
<proteinExistence type="inferred from homology"/>
<accession>F2NNL9</accession>
<dbReference type="Proteomes" id="UP000007030">
    <property type="component" value="Chromosome"/>
</dbReference>
<evidence type="ECO:0000256" key="4">
    <source>
        <dbReference type="ARBA" id="ARBA00022691"/>
    </source>
</evidence>
<dbReference type="SUPFAM" id="SSF53335">
    <property type="entry name" value="S-adenosyl-L-methionine-dependent methyltransferases"/>
    <property type="match status" value="1"/>
</dbReference>
<dbReference type="PANTHER" id="PTHR43667">
    <property type="entry name" value="CYCLOPROPANE-FATTY-ACYL-PHOSPHOLIPID SYNTHASE"/>
    <property type="match status" value="1"/>
</dbReference>
<evidence type="ECO:0000256" key="5">
    <source>
        <dbReference type="ARBA" id="ARBA00023098"/>
    </source>
</evidence>
<dbReference type="Pfam" id="PF25371">
    <property type="entry name" value="DUF7884"/>
    <property type="match status" value="1"/>
</dbReference>
<keyword evidence="3 7" id="KW-0808">Transferase</keyword>
<dbReference type="EMBL" id="CP002630">
    <property type="protein sequence ID" value="AEB11034.1"/>
    <property type="molecule type" value="Genomic_DNA"/>
</dbReference>
<evidence type="ECO:0000313" key="7">
    <source>
        <dbReference type="EMBL" id="AEB11034.1"/>
    </source>
</evidence>
<dbReference type="GO" id="GO:0008825">
    <property type="term" value="F:cyclopropane-fatty-acyl-phospholipid synthase activity"/>
    <property type="evidence" value="ECO:0007669"/>
    <property type="project" value="UniProtKB-EC"/>
</dbReference>
<dbReference type="STRING" id="869210.Marky_0273"/>
<dbReference type="Gene3D" id="3.40.50.150">
    <property type="entry name" value="Vaccinia Virus protein VP39"/>
    <property type="match status" value="1"/>
</dbReference>
<dbReference type="RefSeq" id="WP_013703089.1">
    <property type="nucleotide sequence ID" value="NC_015387.1"/>
</dbReference>
<dbReference type="eggNOG" id="COG2230">
    <property type="taxonomic scope" value="Bacteria"/>
</dbReference>
<dbReference type="Pfam" id="PF02353">
    <property type="entry name" value="CMAS"/>
    <property type="match status" value="1"/>
</dbReference>
<dbReference type="HOGENOM" id="CLU_026434_6_2_0"/>
<evidence type="ECO:0000313" key="8">
    <source>
        <dbReference type="Proteomes" id="UP000007030"/>
    </source>
</evidence>
<name>F2NNL9_MARHT</name>
<dbReference type="PIRSF" id="PIRSF003085">
    <property type="entry name" value="CMAS"/>
    <property type="match status" value="1"/>
</dbReference>
<gene>
    <name evidence="7" type="ordered locus">Marky_0273</name>
</gene>
<dbReference type="KEGG" id="mhd:Marky_0273"/>
<dbReference type="InterPro" id="IPR050723">
    <property type="entry name" value="CFA/CMAS"/>
</dbReference>
<dbReference type="OrthoDB" id="9782855at2"/>
<protein>
    <submittedName>
        <fullName evidence="7">Cyclopropane-fatty-acyl-phospholipid synthase</fullName>
        <ecNumber evidence="7">2.1.1.79</ecNumber>
    </submittedName>
</protein>
<organism evidence="7 8">
    <name type="scientific">Marinithermus hydrothermalis (strain DSM 14884 / JCM 11576 / T1)</name>
    <dbReference type="NCBI Taxonomy" id="869210"/>
    <lineage>
        <taxon>Bacteria</taxon>
        <taxon>Thermotogati</taxon>
        <taxon>Deinococcota</taxon>
        <taxon>Deinococci</taxon>
        <taxon>Thermales</taxon>
        <taxon>Thermaceae</taxon>
        <taxon>Marinithermus</taxon>
    </lineage>
</organism>
<dbReference type="InterPro" id="IPR029063">
    <property type="entry name" value="SAM-dependent_MTases_sf"/>
</dbReference>
<keyword evidence="2 7" id="KW-0489">Methyltransferase</keyword>
<reference evidence="7 8" key="1">
    <citation type="journal article" date="2012" name="Stand. Genomic Sci.">
        <title>Complete genome sequence of the aerobic, heterotroph Marinithermus hydrothermalis type strain (T1(T)) from a deep-sea hydrothermal vent chimney.</title>
        <authorList>
            <person name="Copeland A."/>
            <person name="Gu W."/>
            <person name="Yasawong M."/>
            <person name="Lapidus A."/>
            <person name="Lucas S."/>
            <person name="Deshpande S."/>
            <person name="Pagani I."/>
            <person name="Tapia R."/>
            <person name="Cheng J.F."/>
            <person name="Goodwin L.A."/>
            <person name="Pitluck S."/>
            <person name="Liolios K."/>
            <person name="Ivanova N."/>
            <person name="Mavromatis K."/>
            <person name="Mikhailova N."/>
            <person name="Pati A."/>
            <person name="Chen A."/>
            <person name="Palaniappan K."/>
            <person name="Land M."/>
            <person name="Pan C."/>
            <person name="Brambilla E.M."/>
            <person name="Rohde M."/>
            <person name="Tindall B.J."/>
            <person name="Sikorski J."/>
            <person name="Goker M."/>
            <person name="Detter J.C."/>
            <person name="Bristow J."/>
            <person name="Eisen J.A."/>
            <person name="Markowitz V."/>
            <person name="Hugenholtz P."/>
            <person name="Kyrpides N.C."/>
            <person name="Klenk H.P."/>
            <person name="Woyke T."/>
        </authorList>
    </citation>
    <scope>NUCLEOTIDE SEQUENCE [LARGE SCALE GENOMIC DNA]</scope>
    <source>
        <strain evidence="8">DSM 14884 / JCM 11576 / T1</strain>
    </source>
</reference>
<evidence type="ECO:0000256" key="1">
    <source>
        <dbReference type="ARBA" id="ARBA00010815"/>
    </source>
</evidence>
<dbReference type="InterPro" id="IPR003333">
    <property type="entry name" value="CMAS"/>
</dbReference>
<keyword evidence="4" id="KW-0949">S-adenosyl-L-methionine</keyword>
<keyword evidence="5" id="KW-0443">Lipid metabolism</keyword>
<sequence length="434" mass="48733">MGASTPHERLKKTAQHLIEQVLPRPRPLGVRFWDGSLLPPEVPREDTVILVLKRPEVLARLLEPPLDLALGEAYLEGDFDVEGNLEKALEIAESLTPRLNPLEWAGVLRDATSLKKGLKALGVAARLKGRAHSKERDRQAIQHHYDVSNRFYRLWLDQRMVYSCAYFPQGDEDLDQAQENKLELVLKKLRLQPGERLLDVGAGWGGLIVYAAERYGAQALGVTLSKRQVEHARAVIAENGLEDRVQIELRDYRDVRGPFDKAASIGMAEHVGREKLPEYFRTLYQALRPGGLLLHHVITRGPVPPRFSKTVASGEFMRRYVFPDGEILPLWTHLKAAEEAGFEVCDVEDLRPHYAKTLRHWVARLEARFAEAVREVGAARARLWRLYMSASAYQFAAGHLAIHQVLLAKPNAKGQAAVPPSRADLYIGGGYGGR</sequence>